<dbReference type="EMBL" id="ABLOMU010000017">
    <property type="protein sequence ID" value="EKT4441280.1"/>
    <property type="molecule type" value="Genomic_DNA"/>
</dbReference>
<organism evidence="2 3">
    <name type="scientific">Stenotrophomonas maltophilia</name>
    <name type="common">Pseudomonas maltophilia</name>
    <name type="synonym">Xanthomonas maltophilia</name>
    <dbReference type="NCBI Taxonomy" id="40324"/>
    <lineage>
        <taxon>Bacteria</taxon>
        <taxon>Pseudomonadati</taxon>
        <taxon>Pseudomonadota</taxon>
        <taxon>Gammaproteobacteria</taxon>
        <taxon>Lysobacterales</taxon>
        <taxon>Lysobacteraceae</taxon>
        <taxon>Stenotrophomonas</taxon>
        <taxon>Stenotrophomonas maltophilia group</taxon>
    </lineage>
</organism>
<dbReference type="Proteomes" id="UP001214521">
    <property type="component" value="Unassembled WGS sequence"/>
</dbReference>
<dbReference type="AlphaFoldDB" id="A0AAI9CAU1"/>
<dbReference type="SUPFAM" id="SSF47413">
    <property type="entry name" value="lambda repressor-like DNA-binding domains"/>
    <property type="match status" value="1"/>
</dbReference>
<proteinExistence type="predicted"/>
<dbReference type="GO" id="GO:0003677">
    <property type="term" value="F:DNA binding"/>
    <property type="evidence" value="ECO:0007669"/>
    <property type="project" value="InterPro"/>
</dbReference>
<dbReference type="SMART" id="SM00530">
    <property type="entry name" value="HTH_XRE"/>
    <property type="match status" value="1"/>
</dbReference>
<reference evidence="2" key="1">
    <citation type="submission" date="2022-07" db="EMBL/GenBank/DDBJ databases">
        <authorList>
            <consortium name="Clinical and Environmental Microbiology Branch: Whole genome sequencing antimicrobial resistance pathogens in the healthcare setting"/>
        </authorList>
    </citation>
    <scope>NUCLEOTIDE SEQUENCE</scope>
    <source>
        <strain evidence="2">Stenotrophomonas_maltophilia_2021CK-00905</strain>
    </source>
</reference>
<dbReference type="InterPro" id="IPR001387">
    <property type="entry name" value="Cro/C1-type_HTH"/>
</dbReference>
<gene>
    <name evidence="2" type="ORF">QEK83_001930</name>
</gene>
<sequence length="162" mass="17364">MTIGARLEELRKSAQLTQQQMADIVGTTKQYVGRLEKGQNTTPNGVFLTEWARHFAVNPRWLSTGEGPRSAAAASSQSARPDFEKLAAAVNVLRHYLEIMGDPAEWVGDALLLETAFVVVEEFGGVAPASNIIDLTKVLARRIRGTDDAGKQVRGTGTAAGG</sequence>
<feature type="domain" description="HTH cro/C1-type" evidence="1">
    <location>
        <begin position="7"/>
        <end position="62"/>
    </location>
</feature>
<protein>
    <submittedName>
        <fullName evidence="2">Helix-turn-helix transcriptional regulator</fullName>
    </submittedName>
</protein>
<dbReference type="PROSITE" id="PS50943">
    <property type="entry name" value="HTH_CROC1"/>
    <property type="match status" value="1"/>
</dbReference>
<name>A0AAI9CAU1_STEMA</name>
<evidence type="ECO:0000313" key="2">
    <source>
        <dbReference type="EMBL" id="EKT4441280.1"/>
    </source>
</evidence>
<dbReference type="Gene3D" id="1.10.260.40">
    <property type="entry name" value="lambda repressor-like DNA-binding domains"/>
    <property type="match status" value="1"/>
</dbReference>
<dbReference type="Pfam" id="PF01381">
    <property type="entry name" value="HTH_3"/>
    <property type="match status" value="1"/>
</dbReference>
<evidence type="ECO:0000259" key="1">
    <source>
        <dbReference type="PROSITE" id="PS50943"/>
    </source>
</evidence>
<accession>A0AAI9CAU1</accession>
<dbReference type="CDD" id="cd00093">
    <property type="entry name" value="HTH_XRE"/>
    <property type="match status" value="1"/>
</dbReference>
<dbReference type="InterPro" id="IPR010982">
    <property type="entry name" value="Lambda_DNA-bd_dom_sf"/>
</dbReference>
<comment type="caution">
    <text evidence="2">The sequence shown here is derived from an EMBL/GenBank/DDBJ whole genome shotgun (WGS) entry which is preliminary data.</text>
</comment>
<evidence type="ECO:0000313" key="3">
    <source>
        <dbReference type="Proteomes" id="UP001214521"/>
    </source>
</evidence>